<keyword evidence="3" id="KW-1185">Reference proteome</keyword>
<name>A0ABX7M4P5_9RHOO</name>
<feature type="region of interest" description="Disordered" evidence="1">
    <location>
        <begin position="91"/>
        <end position="117"/>
    </location>
</feature>
<dbReference type="Proteomes" id="UP000663570">
    <property type="component" value="Chromosome"/>
</dbReference>
<proteinExistence type="predicted"/>
<sequence length="153" mass="17038">MSKSPFANEVAATADRLRQDGFQIEFCFERGQLVLTRRGRQFTFSTSEAERMLRHARTVWTVADAVSFDCALLHVVAKRILVSGLQALPDRRADPHHGRSAPTPGSRAFLRGDDSAPSSLRHVRRTARCSFANRIYPSVGNAAKPLLARYNAE</sequence>
<evidence type="ECO:0008006" key="4">
    <source>
        <dbReference type="Google" id="ProtNLM"/>
    </source>
</evidence>
<evidence type="ECO:0000256" key="1">
    <source>
        <dbReference type="SAM" id="MobiDB-lite"/>
    </source>
</evidence>
<protein>
    <recommendedName>
        <fullName evidence="4">TubC N-terminal docking domain-containing protein</fullName>
    </recommendedName>
</protein>
<accession>A0ABX7M4P5</accession>
<organism evidence="2 3">
    <name type="scientific">Niveibacterium microcysteis</name>
    <dbReference type="NCBI Taxonomy" id="2811415"/>
    <lineage>
        <taxon>Bacteria</taxon>
        <taxon>Pseudomonadati</taxon>
        <taxon>Pseudomonadota</taxon>
        <taxon>Betaproteobacteria</taxon>
        <taxon>Rhodocyclales</taxon>
        <taxon>Rhodocyclaceae</taxon>
        <taxon>Niveibacterium</taxon>
    </lineage>
</organism>
<gene>
    <name evidence="2" type="ORF">JY500_14685</name>
</gene>
<evidence type="ECO:0000313" key="3">
    <source>
        <dbReference type="Proteomes" id="UP000663570"/>
    </source>
</evidence>
<evidence type="ECO:0000313" key="2">
    <source>
        <dbReference type="EMBL" id="QSI75733.1"/>
    </source>
</evidence>
<dbReference type="RefSeq" id="WP_206253569.1">
    <property type="nucleotide sequence ID" value="NZ_CP071060.1"/>
</dbReference>
<dbReference type="EMBL" id="CP071060">
    <property type="protein sequence ID" value="QSI75733.1"/>
    <property type="molecule type" value="Genomic_DNA"/>
</dbReference>
<reference evidence="2 3" key="1">
    <citation type="submission" date="2021-02" db="EMBL/GenBank/DDBJ databases">
        <title>Niveibacterium changnyeongensis HC41.</title>
        <authorList>
            <person name="Kang M."/>
        </authorList>
    </citation>
    <scope>NUCLEOTIDE SEQUENCE [LARGE SCALE GENOMIC DNA]</scope>
    <source>
        <strain evidence="2 3">HC41</strain>
    </source>
</reference>